<keyword evidence="4" id="KW-1185">Reference proteome</keyword>
<evidence type="ECO:0000259" key="2">
    <source>
        <dbReference type="Pfam" id="PF01557"/>
    </source>
</evidence>
<name>A0A1G6LL47_9BACT</name>
<dbReference type="Proteomes" id="UP000199452">
    <property type="component" value="Unassembled WGS sequence"/>
</dbReference>
<evidence type="ECO:0000313" key="3">
    <source>
        <dbReference type="EMBL" id="SDC43834.1"/>
    </source>
</evidence>
<dbReference type="EMBL" id="FMYP01000031">
    <property type="protein sequence ID" value="SDC43834.1"/>
    <property type="molecule type" value="Genomic_DNA"/>
</dbReference>
<dbReference type="STRING" id="1640674.SAMN05216323_103140"/>
<keyword evidence="1" id="KW-0479">Metal-binding</keyword>
<reference evidence="3 4" key="1">
    <citation type="submission" date="2016-09" db="EMBL/GenBank/DDBJ databases">
        <authorList>
            <person name="Capua I."/>
            <person name="De Benedictis P."/>
            <person name="Joannis T."/>
            <person name="Lombin L.H."/>
            <person name="Cattoli G."/>
        </authorList>
    </citation>
    <scope>NUCLEOTIDE SEQUENCE [LARGE SCALE GENOMIC DNA]</scope>
    <source>
        <strain evidence="3 4">A7P-90m</strain>
    </source>
</reference>
<dbReference type="InterPro" id="IPR036663">
    <property type="entry name" value="Fumarylacetoacetase_C_sf"/>
</dbReference>
<accession>A0A1G6LL47</accession>
<evidence type="ECO:0000313" key="4">
    <source>
        <dbReference type="Proteomes" id="UP000199452"/>
    </source>
</evidence>
<dbReference type="PANTHER" id="PTHR11820:SF7">
    <property type="entry name" value="ACYLPYRUVASE FAHD1, MITOCHONDRIAL"/>
    <property type="match status" value="1"/>
</dbReference>
<organism evidence="3 4">
    <name type="scientific">Williamwhitmania taraxaci</name>
    <dbReference type="NCBI Taxonomy" id="1640674"/>
    <lineage>
        <taxon>Bacteria</taxon>
        <taxon>Pseudomonadati</taxon>
        <taxon>Bacteroidota</taxon>
        <taxon>Bacteroidia</taxon>
        <taxon>Bacteroidales</taxon>
        <taxon>Williamwhitmaniaceae</taxon>
        <taxon>Williamwhitmania</taxon>
    </lineage>
</organism>
<protein>
    <submittedName>
        <fullName evidence="3">2-keto-4-pentenoate hydratase/2-oxohepta-3-ene-1,7-dioic acid hydratase (Catechol pathway)</fullName>
    </submittedName>
</protein>
<evidence type="ECO:0000256" key="1">
    <source>
        <dbReference type="ARBA" id="ARBA00022723"/>
    </source>
</evidence>
<dbReference type="PANTHER" id="PTHR11820">
    <property type="entry name" value="ACYLPYRUVASE"/>
    <property type="match status" value="1"/>
</dbReference>
<dbReference type="SUPFAM" id="SSF56529">
    <property type="entry name" value="FAH"/>
    <property type="match status" value="1"/>
</dbReference>
<sequence>MKIICIGRNYAEHAKELENQVPESPVFFLKPDTAQLRHNQPFYIPDFSKEIHFEVELVYKINRLGKHIAERFASRYTSEVGIGIDFTARDLQRECKAKGLPWECAKSFDYSAPVSMEFVPLDQLPDPNAIHFRLEKNGIVVQSGCSSDMIFSVDKLIAHVSIFLSLKMGDLLFTGTPAGVGPVQAGDRLQAYIEDRLMLDFFIK</sequence>
<dbReference type="InterPro" id="IPR011234">
    <property type="entry name" value="Fumarylacetoacetase-like_C"/>
</dbReference>
<dbReference type="AlphaFoldDB" id="A0A1G6LL47"/>
<dbReference type="Gene3D" id="3.90.850.10">
    <property type="entry name" value="Fumarylacetoacetase-like, C-terminal domain"/>
    <property type="match status" value="1"/>
</dbReference>
<dbReference type="GO" id="GO:0018773">
    <property type="term" value="F:acetylpyruvate hydrolase activity"/>
    <property type="evidence" value="ECO:0007669"/>
    <property type="project" value="TreeGrafter"/>
</dbReference>
<proteinExistence type="predicted"/>
<dbReference type="Pfam" id="PF01557">
    <property type="entry name" value="FAA_hydrolase"/>
    <property type="match status" value="1"/>
</dbReference>
<gene>
    <name evidence="3" type="ORF">SAMN05216323_103140</name>
</gene>
<dbReference type="RefSeq" id="WP_092438328.1">
    <property type="nucleotide sequence ID" value="NZ_FMYP01000031.1"/>
</dbReference>
<feature type="domain" description="Fumarylacetoacetase-like C-terminal" evidence="2">
    <location>
        <begin position="2"/>
        <end position="194"/>
    </location>
</feature>
<dbReference type="GO" id="GO:0046872">
    <property type="term" value="F:metal ion binding"/>
    <property type="evidence" value="ECO:0007669"/>
    <property type="project" value="UniProtKB-KW"/>
</dbReference>
<dbReference type="OrthoDB" id="9805307at2"/>